<evidence type="ECO:0000259" key="1">
    <source>
        <dbReference type="Pfam" id="PF09008"/>
    </source>
</evidence>
<comment type="caution">
    <text evidence="3">The sequence shown here is derived from an EMBL/GenBank/DDBJ whole genome shotgun (WGS) entry which is preliminary data.</text>
</comment>
<accession>A0A5T8WPX8</accession>
<evidence type="ECO:0000313" key="2">
    <source>
        <dbReference type="EMBL" id="EBM5894009.1"/>
    </source>
</evidence>
<feature type="domain" description="Bacteriophage P22 tailspike N-terminal" evidence="1">
    <location>
        <begin position="1"/>
        <end position="34"/>
    </location>
</feature>
<organism evidence="3">
    <name type="scientific">Salmonella enterica</name>
    <name type="common">Salmonella choleraesuis</name>
    <dbReference type="NCBI Taxonomy" id="28901"/>
    <lineage>
        <taxon>Bacteria</taxon>
        <taxon>Pseudomonadati</taxon>
        <taxon>Pseudomonadota</taxon>
        <taxon>Gammaproteobacteria</taxon>
        <taxon>Enterobacterales</taxon>
        <taxon>Enterobacteriaceae</taxon>
        <taxon>Salmonella</taxon>
    </lineage>
</organism>
<dbReference type="Gene3D" id="2.170.14.10">
    <property type="entry name" value="Phage P22 tailspike-like, N-terminal domain"/>
    <property type="match status" value="1"/>
</dbReference>
<dbReference type="AlphaFoldDB" id="A0A5T8WPX8"/>
<dbReference type="EMBL" id="AAGDBY010000038">
    <property type="protein sequence ID" value="EBM5894009.1"/>
    <property type="molecule type" value="Genomic_DNA"/>
</dbReference>
<reference evidence="3" key="1">
    <citation type="submission" date="2018-08" db="EMBL/GenBank/DDBJ databases">
        <authorList>
            <consortium name="PulseNet: The National Subtyping Network for Foodborne Disease Surveillance"/>
            <person name="Tarr C.L."/>
            <person name="Trees E."/>
            <person name="Katz L.S."/>
            <person name="Carleton-Romer H.A."/>
            <person name="Stroika S."/>
            <person name="Kucerova Z."/>
            <person name="Roache K.F."/>
            <person name="Sabol A.L."/>
            <person name="Besser J."/>
            <person name="Gerner-Smidt P."/>
        </authorList>
    </citation>
    <scope>NUCLEOTIDE SEQUENCE</scope>
    <source>
        <strain evidence="2">PNUSAS049162</strain>
        <strain evidence="3">PNUSAS050161</strain>
    </source>
</reference>
<gene>
    <name evidence="3" type="ORF">D1D77_23960</name>
    <name evidence="2" type="ORF">D1E52_23205</name>
</gene>
<dbReference type="InterPro" id="IPR009093">
    <property type="entry name" value="P22_tailspike_N"/>
</dbReference>
<evidence type="ECO:0000313" key="3">
    <source>
        <dbReference type="EMBL" id="EBN8302539.1"/>
    </source>
</evidence>
<dbReference type="SUPFAM" id="SSF51327">
    <property type="entry name" value="Head-binding domain of phage P22 tailspike protein"/>
    <property type="match status" value="1"/>
</dbReference>
<protein>
    <recommendedName>
        <fullName evidence="1">Bacteriophage P22 tailspike N-terminal domain-containing protein</fullName>
    </recommendedName>
</protein>
<dbReference type="Pfam" id="PF09008">
    <property type="entry name" value="Head_binding"/>
    <property type="match status" value="1"/>
</dbReference>
<proteinExistence type="predicted"/>
<name>A0A5T8WPX8_SALER</name>
<sequence>MPDITPNIVVSQPSKLFTLARSFKANADGKIYIG</sequence>
<feature type="non-terminal residue" evidence="3">
    <location>
        <position position="34"/>
    </location>
</feature>
<dbReference type="InterPro" id="IPR036730">
    <property type="entry name" value="P22_tailspike_N_sf"/>
</dbReference>
<dbReference type="EMBL" id="AAGGXD010000101">
    <property type="protein sequence ID" value="EBN8302539.1"/>
    <property type="molecule type" value="Genomic_DNA"/>
</dbReference>